<evidence type="ECO:0000256" key="4">
    <source>
        <dbReference type="ARBA" id="ARBA00022840"/>
    </source>
</evidence>
<dbReference type="PANTHER" id="PTHR48013:SF11">
    <property type="entry name" value="LICORNE"/>
    <property type="match status" value="1"/>
</dbReference>
<dbReference type="SMART" id="SM00220">
    <property type="entry name" value="S_TKc"/>
    <property type="match status" value="1"/>
</dbReference>
<organism evidence="10 11">
    <name type="scientific">Rotaria sordida</name>
    <dbReference type="NCBI Taxonomy" id="392033"/>
    <lineage>
        <taxon>Eukaryota</taxon>
        <taxon>Metazoa</taxon>
        <taxon>Spiralia</taxon>
        <taxon>Gnathifera</taxon>
        <taxon>Rotifera</taxon>
        <taxon>Eurotatoria</taxon>
        <taxon>Bdelloidea</taxon>
        <taxon>Philodinida</taxon>
        <taxon>Philodinidae</taxon>
        <taxon>Rotaria</taxon>
    </lineage>
</organism>
<dbReference type="GO" id="GO:0005524">
    <property type="term" value="F:ATP binding"/>
    <property type="evidence" value="ECO:0007669"/>
    <property type="project" value="UniProtKB-KW"/>
</dbReference>
<evidence type="ECO:0000256" key="1">
    <source>
        <dbReference type="ARBA" id="ARBA00022679"/>
    </source>
</evidence>
<evidence type="ECO:0000313" key="9">
    <source>
        <dbReference type="EMBL" id="CAF1241495.1"/>
    </source>
</evidence>
<feature type="domain" description="Protein kinase" evidence="8">
    <location>
        <begin position="189"/>
        <end position="448"/>
    </location>
</feature>
<gene>
    <name evidence="10" type="ORF">JXQ802_LOCUS41745</name>
    <name evidence="9" type="ORF">PYM288_LOCUS26900</name>
</gene>
<proteinExistence type="inferred from homology"/>
<feature type="region of interest" description="Disordered" evidence="7">
    <location>
        <begin position="1"/>
        <end position="26"/>
    </location>
</feature>
<reference evidence="10" key="1">
    <citation type="submission" date="2021-02" db="EMBL/GenBank/DDBJ databases">
        <authorList>
            <person name="Nowell W R."/>
        </authorList>
    </citation>
    <scope>NUCLEOTIDE SEQUENCE</scope>
</reference>
<dbReference type="Proteomes" id="UP000663854">
    <property type="component" value="Unassembled WGS sequence"/>
</dbReference>
<dbReference type="PROSITE" id="PS50011">
    <property type="entry name" value="PROTEIN_KINASE_DOM"/>
    <property type="match status" value="1"/>
</dbReference>
<dbReference type="EMBL" id="CAJNOH010001683">
    <property type="protein sequence ID" value="CAF1241495.1"/>
    <property type="molecule type" value="Genomic_DNA"/>
</dbReference>
<dbReference type="PROSITE" id="PS00108">
    <property type="entry name" value="PROTEIN_KINASE_ST"/>
    <property type="match status" value="1"/>
</dbReference>
<evidence type="ECO:0000256" key="2">
    <source>
        <dbReference type="ARBA" id="ARBA00022741"/>
    </source>
</evidence>
<dbReference type="Gene3D" id="3.30.200.20">
    <property type="entry name" value="Phosphorylase Kinase, domain 1"/>
    <property type="match status" value="1"/>
</dbReference>
<keyword evidence="4" id="KW-0067">ATP-binding</keyword>
<comment type="similarity">
    <text evidence="5">Belongs to the protein kinase superfamily. STE Ser/Thr protein kinase family. MAP kinase kinase subfamily.</text>
</comment>
<feature type="compositionally biased region" description="Polar residues" evidence="7">
    <location>
        <begin position="1"/>
        <end position="16"/>
    </location>
</feature>
<dbReference type="GO" id="GO:0004708">
    <property type="term" value="F:MAP kinase kinase activity"/>
    <property type="evidence" value="ECO:0007669"/>
    <property type="project" value="UniProtKB-EC"/>
</dbReference>
<evidence type="ECO:0000313" key="11">
    <source>
        <dbReference type="Proteomes" id="UP000663870"/>
    </source>
</evidence>
<dbReference type="SUPFAM" id="SSF56112">
    <property type="entry name" value="Protein kinase-like (PK-like)"/>
    <property type="match status" value="1"/>
</dbReference>
<dbReference type="Gene3D" id="1.10.510.10">
    <property type="entry name" value="Transferase(Phosphotransferase) domain 1"/>
    <property type="match status" value="1"/>
</dbReference>
<keyword evidence="3" id="KW-0418">Kinase</keyword>
<dbReference type="Pfam" id="PF00069">
    <property type="entry name" value="Pkinase"/>
    <property type="match status" value="1"/>
</dbReference>
<evidence type="ECO:0000313" key="10">
    <source>
        <dbReference type="EMBL" id="CAF1523568.1"/>
    </source>
</evidence>
<evidence type="ECO:0000256" key="3">
    <source>
        <dbReference type="ARBA" id="ARBA00022777"/>
    </source>
</evidence>
<evidence type="ECO:0000256" key="6">
    <source>
        <dbReference type="ARBA" id="ARBA00038999"/>
    </source>
</evidence>
<name>A0A815UY19_9BILA</name>
<accession>A0A815UY19</accession>
<comment type="caution">
    <text evidence="10">The sequence shown here is derived from an EMBL/GenBank/DDBJ whole genome shotgun (WGS) entry which is preliminary data.</text>
</comment>
<dbReference type="AlphaFoldDB" id="A0A815UY19"/>
<keyword evidence="2" id="KW-0547">Nucleotide-binding</keyword>
<protein>
    <recommendedName>
        <fullName evidence="6">mitogen-activated protein kinase kinase</fullName>
        <ecNumber evidence="6">2.7.12.2</ecNumber>
    </recommendedName>
</protein>
<evidence type="ECO:0000256" key="7">
    <source>
        <dbReference type="SAM" id="MobiDB-lite"/>
    </source>
</evidence>
<dbReference type="Proteomes" id="UP000663870">
    <property type="component" value="Unassembled WGS sequence"/>
</dbReference>
<keyword evidence="11" id="KW-1185">Reference proteome</keyword>
<evidence type="ECO:0000256" key="5">
    <source>
        <dbReference type="ARBA" id="ARBA00038035"/>
    </source>
</evidence>
<dbReference type="InterPro" id="IPR011009">
    <property type="entry name" value="Kinase-like_dom_sf"/>
</dbReference>
<evidence type="ECO:0000259" key="8">
    <source>
        <dbReference type="PROSITE" id="PS50011"/>
    </source>
</evidence>
<dbReference type="EMBL" id="CAJNOL010002703">
    <property type="protein sequence ID" value="CAF1523568.1"/>
    <property type="molecule type" value="Genomic_DNA"/>
</dbReference>
<sequence length="478" mass="54647">MDHLQQQQPFNDSNPNEECIEPNTSSKHELQTSFKELCDQQTADFPKKTQYVKQLVNNANIEKELALSGNVVPTSLAVIPQLSELGSGVEQVTNRKDQKRQQVFIDIDQRNNINIDRRILLTEQTTVPKNVLIPVKTVQHKRGKPNCIKFPAHIEMQLNEPNDYVSKVSEVSTEFIYDDKIISVNVEQFKNIPIFDKGNFGSVHLTTIKGLPEDRMAVKRILRRIDENGRSSADTELAMMKKIGSGSTPYIVNYYCAVIDPVSNQLCICIEWMDTSIKKFYQAMHPLDEIAINKLDPLMHRIIHDIASALYILETKQIIHRDVKPANMLINKNAVVKLCDFGICGDLTEKLDFRTVEGTFEYLPPDPEPDAIHDDMWALGISSLEIVSGQHPFTDWIPNEIPFKILNWEPIVPMTVSYEIQQLILHLLKRNSQERPHSYIDILNKSFICNVLQTPSNDESDFVRGVIEKIPSIDNFKQ</sequence>
<dbReference type="InterPro" id="IPR008271">
    <property type="entry name" value="Ser/Thr_kinase_AS"/>
</dbReference>
<keyword evidence="1" id="KW-0808">Transferase</keyword>
<dbReference type="InterPro" id="IPR000719">
    <property type="entry name" value="Prot_kinase_dom"/>
</dbReference>
<dbReference type="EC" id="2.7.12.2" evidence="6"/>
<dbReference type="GO" id="GO:0051403">
    <property type="term" value="P:stress-activated MAPK cascade"/>
    <property type="evidence" value="ECO:0007669"/>
    <property type="project" value="TreeGrafter"/>
</dbReference>
<dbReference type="PANTHER" id="PTHR48013">
    <property type="entry name" value="DUAL SPECIFICITY MITOGEN-ACTIVATED PROTEIN KINASE KINASE 5-RELATED"/>
    <property type="match status" value="1"/>
</dbReference>